<reference evidence="9" key="1">
    <citation type="journal article" date="2012" name="Nature">
        <title>The tomato genome sequence provides insights into fleshy fruit evolution.</title>
        <authorList>
            <consortium name="Tomato Genome Consortium"/>
        </authorList>
    </citation>
    <scope>NUCLEOTIDE SEQUENCE [LARGE SCALE GENOMIC DNA]</scope>
    <source>
        <strain evidence="9">cv. Heinz 1706</strain>
    </source>
</reference>
<dbReference type="Proteomes" id="UP000004994">
    <property type="component" value="Chromosome 3"/>
</dbReference>
<dbReference type="GO" id="GO:0006559">
    <property type="term" value="P:L-phenylalanine catabolic process"/>
    <property type="evidence" value="ECO:0007669"/>
    <property type="project" value="UniProtKB-KW"/>
</dbReference>
<comment type="subunit">
    <text evidence="4">Homotetramer.</text>
</comment>
<keyword evidence="7" id="KW-0585">Phenylalanine catabolism</keyword>
<dbReference type="STRING" id="4081.A0A3Q7G8S1"/>
<dbReference type="EnsemblPlants" id="Solyc03g071857.1.1">
    <property type="protein sequence ID" value="Solyc03g071857.1.1"/>
    <property type="gene ID" value="Solyc03g071857.1"/>
</dbReference>
<dbReference type="EC" id="4.3.1.24" evidence="5"/>
<dbReference type="UniPathway" id="UPA00713">
    <property type="reaction ID" value="UER00725"/>
</dbReference>
<accession>A0A3Q7G8S1</accession>
<comment type="pathway">
    <text evidence="2">Phenylpropanoid metabolism; trans-cinnamate biosynthesis; trans-cinnamate from L-phenylalanine: step 1/1.</text>
</comment>
<evidence type="ECO:0000256" key="2">
    <source>
        <dbReference type="ARBA" id="ARBA00005138"/>
    </source>
</evidence>
<evidence type="ECO:0000313" key="10">
    <source>
        <dbReference type="Proteomes" id="UP000004994"/>
    </source>
</evidence>
<dbReference type="GO" id="GO:0016841">
    <property type="term" value="F:ammonia-lyase activity"/>
    <property type="evidence" value="ECO:0000318"/>
    <property type="project" value="GO_Central"/>
</dbReference>
<dbReference type="Gene3D" id="1.10.274.20">
    <property type="entry name" value="Phenylalanine ammonia-lyase 1, domain 3"/>
    <property type="match status" value="2"/>
</dbReference>
<organism evidence="9">
    <name type="scientific">Solanum lycopersicum</name>
    <name type="common">Tomato</name>
    <name type="synonym">Lycopersicon esculentum</name>
    <dbReference type="NCBI Taxonomy" id="4081"/>
    <lineage>
        <taxon>Eukaryota</taxon>
        <taxon>Viridiplantae</taxon>
        <taxon>Streptophyta</taxon>
        <taxon>Embryophyta</taxon>
        <taxon>Tracheophyta</taxon>
        <taxon>Spermatophyta</taxon>
        <taxon>Magnoliopsida</taxon>
        <taxon>eudicotyledons</taxon>
        <taxon>Gunneridae</taxon>
        <taxon>Pentapetalae</taxon>
        <taxon>asterids</taxon>
        <taxon>lamiids</taxon>
        <taxon>Solanales</taxon>
        <taxon>Solanaceae</taxon>
        <taxon>Solanoideae</taxon>
        <taxon>Solaneae</taxon>
        <taxon>Solanum</taxon>
        <taxon>Solanum subgen. Lycopersicon</taxon>
    </lineage>
</organism>
<dbReference type="InterPro" id="IPR001106">
    <property type="entry name" value="Aromatic_Lyase"/>
</dbReference>
<evidence type="ECO:0000256" key="1">
    <source>
        <dbReference type="ARBA" id="ARBA00002235"/>
    </source>
</evidence>
<protein>
    <recommendedName>
        <fullName evidence="5">phenylalanine ammonia-lyase</fullName>
        <ecNumber evidence="5">4.3.1.24</ecNumber>
    </recommendedName>
</protein>
<dbReference type="InterPro" id="IPR008948">
    <property type="entry name" value="L-Aspartase-like"/>
</dbReference>
<keyword evidence="10" id="KW-1185">Reference proteome</keyword>
<comment type="function">
    <text evidence="1">This is a key enzyme of plant metabolism catalyzing the first reaction in the biosynthesis from L-phenylalanine of a wide variety of natural products based on the phenylpropane skeleton.</text>
</comment>
<dbReference type="PANTHER" id="PTHR10362">
    <property type="entry name" value="HISTIDINE AMMONIA-LYASE"/>
    <property type="match status" value="1"/>
</dbReference>
<dbReference type="GO" id="GO:0009800">
    <property type="term" value="P:cinnamic acid biosynthetic process"/>
    <property type="evidence" value="ECO:0007669"/>
    <property type="project" value="UniProtKB-UniPathway"/>
</dbReference>
<name>A0A3Q7G8S1_SOLLC</name>
<evidence type="ECO:0000256" key="7">
    <source>
        <dbReference type="ARBA" id="ARBA00023232"/>
    </source>
</evidence>
<dbReference type="InterPro" id="IPR023144">
    <property type="entry name" value="Phe_NH3-lyase_shielding_dom_sf"/>
</dbReference>
<dbReference type="Pfam" id="PF00221">
    <property type="entry name" value="Lyase_aromatic"/>
    <property type="match status" value="1"/>
</dbReference>
<keyword evidence="6" id="KW-0587">Phenylpropanoid metabolism</keyword>
<evidence type="ECO:0000256" key="8">
    <source>
        <dbReference type="ARBA" id="ARBA00023239"/>
    </source>
</evidence>
<dbReference type="Gramene" id="Solyc03g071857.1.1">
    <property type="protein sequence ID" value="Solyc03g071857.1.1"/>
    <property type="gene ID" value="Solyc03g071857.1"/>
</dbReference>
<evidence type="ECO:0000256" key="3">
    <source>
        <dbReference type="ARBA" id="ARBA00007238"/>
    </source>
</evidence>
<proteinExistence type="inferred from homology"/>
<sequence>MIEREINSVNDNPLIDVSRNKAIHGGNFQGTPIGVSMDNTRLALGSIGKLMFAQFSELVNNYYNNGLPSNLIAGRNPSLDYGFKGAEIVMASYCSELQFLANSVTNHVQSADQHNQDVNSLGLISARKITEAVDILKLMSSTYLVALCQDIDLSHLEENLKSVVKTTVSQVAKRTLTIGAIGELHPARFCEKELLRVNGESEKNVNSSIFQKIGAFEDELNVLLPKEVETARAVLESGNPSIPNRITECRSYPLYRLVRQQLGTELLTGEKFRSPGEEIEKVFTAMCNGQIIDPLLECLKSWNGAPLPIC</sequence>
<evidence type="ECO:0000313" key="9">
    <source>
        <dbReference type="EnsemblPlants" id="Solyc03g071857.1.1"/>
    </source>
</evidence>
<dbReference type="InParanoid" id="A0A3Q7G8S1"/>
<dbReference type="Gene3D" id="1.20.200.10">
    <property type="entry name" value="Fumarase/aspartase (Central domain)"/>
    <property type="match status" value="2"/>
</dbReference>
<dbReference type="PaxDb" id="4081-Solyc03g071860.2.1"/>
<evidence type="ECO:0000256" key="4">
    <source>
        <dbReference type="ARBA" id="ARBA00011881"/>
    </source>
</evidence>
<dbReference type="SUPFAM" id="SSF48557">
    <property type="entry name" value="L-aspartase-like"/>
    <property type="match status" value="1"/>
</dbReference>
<dbReference type="OMA" id="HNALFYE"/>
<dbReference type="AlphaFoldDB" id="A0A3Q7G8S1"/>
<comment type="similarity">
    <text evidence="3">Belongs to the PAL/histidase family.</text>
</comment>
<keyword evidence="8" id="KW-0456">Lyase</keyword>
<evidence type="ECO:0000256" key="5">
    <source>
        <dbReference type="ARBA" id="ARBA00012139"/>
    </source>
</evidence>
<evidence type="ECO:0000256" key="6">
    <source>
        <dbReference type="ARBA" id="ARBA00023051"/>
    </source>
</evidence>
<reference evidence="9" key="2">
    <citation type="submission" date="2019-01" db="UniProtKB">
        <authorList>
            <consortium name="EnsemblPlants"/>
        </authorList>
    </citation>
    <scope>IDENTIFICATION</scope>
    <source>
        <strain evidence="9">cv. Heinz 1706</strain>
    </source>
</reference>
<dbReference type="GO" id="GO:0045548">
    <property type="term" value="F:phenylalanine ammonia-lyase activity"/>
    <property type="evidence" value="ECO:0007669"/>
    <property type="project" value="UniProtKB-EC"/>
</dbReference>